<protein>
    <submittedName>
        <fullName evidence="1">Uncharacterized protein</fullName>
    </submittedName>
</protein>
<evidence type="ECO:0000313" key="1">
    <source>
        <dbReference type="EMBL" id="KAK1867693.1"/>
    </source>
</evidence>
<accession>A0ACC3CCZ4</accession>
<gene>
    <name evidence="1" type="ORF">I4F81_010198</name>
</gene>
<proteinExistence type="predicted"/>
<reference evidence="1" key="1">
    <citation type="submission" date="2019-11" db="EMBL/GenBank/DDBJ databases">
        <title>Nori genome reveals adaptations in red seaweeds to the harsh intertidal environment.</title>
        <authorList>
            <person name="Wang D."/>
            <person name="Mao Y."/>
        </authorList>
    </citation>
    <scope>NUCLEOTIDE SEQUENCE</scope>
    <source>
        <tissue evidence="1">Gametophyte</tissue>
    </source>
</reference>
<dbReference type="EMBL" id="CM020620">
    <property type="protein sequence ID" value="KAK1867693.1"/>
    <property type="molecule type" value="Genomic_DNA"/>
</dbReference>
<name>A0ACC3CCZ4_PYRYE</name>
<keyword evidence="2" id="KW-1185">Reference proteome</keyword>
<comment type="caution">
    <text evidence="1">The sequence shown here is derived from an EMBL/GenBank/DDBJ whole genome shotgun (WGS) entry which is preliminary data.</text>
</comment>
<organism evidence="1 2">
    <name type="scientific">Pyropia yezoensis</name>
    <name type="common">Susabi-nori</name>
    <name type="synonym">Porphyra yezoensis</name>
    <dbReference type="NCBI Taxonomy" id="2788"/>
    <lineage>
        <taxon>Eukaryota</taxon>
        <taxon>Rhodophyta</taxon>
        <taxon>Bangiophyceae</taxon>
        <taxon>Bangiales</taxon>
        <taxon>Bangiaceae</taxon>
        <taxon>Pyropia</taxon>
    </lineage>
</organism>
<sequence>MEVLRTASSTAARRLYRSLQEPPPPPQTGGGGDGGGRSGGGGGVAGMLPREPPAACHELLSEDGVAVAMVEVLLVSLREPALPMAGPPDRGTPACIPAPSYVEARELAQGCRLPAVVEWLLEAAPVASTVVAASGPERVEFPACLMPLCVVFPQPVLGTAIDAIDNLLAAAHRLTLPTVAMNEQVEYQLGCLLFSLRSLVLAHPPGLRRIETSAGTLAAVAATLSTLSSLSGEPTREHVHEMMMVLAPATSALATSPGALRLLVKWASTRCRTGSDQEMAASAAAVALWVAVHVLRGGAERLPSALRTAGAAWEHLQVTHSDVAAAHTGALLGDLAARGSAALAEVEATPPWRLDTFPVVATAVLRDSQLRHCWQCGCPWRIDAAASGASGTSALPSSVFRRRGTTLRVCSGCRVAYYCSPACAKTHWCGGRGGHKAACPRWARYRQSRETTVQSENGGGTLDGPLSRAELFPTTGIVAEYWQPPLERWLWPIAVAKRAEAAGLVMADVVVVADPGSATLLLLPAAEYVHWPMAVPANCLEEQLNSDHGRVMRVVFREHPPRVMGWPLNLIGLSAPGP</sequence>
<evidence type="ECO:0000313" key="2">
    <source>
        <dbReference type="Proteomes" id="UP000798662"/>
    </source>
</evidence>
<dbReference type="Proteomes" id="UP000798662">
    <property type="component" value="Chromosome 3"/>
</dbReference>